<dbReference type="Proteomes" id="UP000693970">
    <property type="component" value="Unassembled WGS sequence"/>
</dbReference>
<reference evidence="1" key="2">
    <citation type="submission" date="2021-04" db="EMBL/GenBank/DDBJ databases">
        <authorList>
            <person name="Podell S."/>
        </authorList>
    </citation>
    <scope>NUCLEOTIDE SEQUENCE</scope>
    <source>
        <strain evidence="1">Hildebrandi</strain>
    </source>
</reference>
<accession>A0A9K3LS92</accession>
<evidence type="ECO:0000313" key="1">
    <source>
        <dbReference type="EMBL" id="KAG7367613.1"/>
    </source>
</evidence>
<comment type="caution">
    <text evidence="1">The sequence shown here is derived from an EMBL/GenBank/DDBJ whole genome shotgun (WGS) entry which is preliminary data.</text>
</comment>
<dbReference type="EMBL" id="JAGRRH010000007">
    <property type="protein sequence ID" value="KAG7367613.1"/>
    <property type="molecule type" value="Genomic_DNA"/>
</dbReference>
<sequence>MAKQHQQQVHLNVYVPREQFTHDIQESFDHERKADELERLGKHNLAVREYQKSLELEERCLGKHHPVVEEFRHKLEIPQDGPASWKRTAHRHSAELLTESFQHEREGDILHKLGFDEKAKHEYDRALNIETHVVGKHHPMVIALKEKMILERIK</sequence>
<evidence type="ECO:0000313" key="2">
    <source>
        <dbReference type="Proteomes" id="UP000693970"/>
    </source>
</evidence>
<organism evidence="1 2">
    <name type="scientific">Nitzschia inconspicua</name>
    <dbReference type="NCBI Taxonomy" id="303405"/>
    <lineage>
        <taxon>Eukaryota</taxon>
        <taxon>Sar</taxon>
        <taxon>Stramenopiles</taxon>
        <taxon>Ochrophyta</taxon>
        <taxon>Bacillariophyta</taxon>
        <taxon>Bacillariophyceae</taxon>
        <taxon>Bacillariophycidae</taxon>
        <taxon>Bacillariales</taxon>
        <taxon>Bacillariaceae</taxon>
        <taxon>Nitzschia</taxon>
    </lineage>
</organism>
<reference evidence="1" key="1">
    <citation type="journal article" date="2021" name="Sci. Rep.">
        <title>Diploid genomic architecture of Nitzschia inconspicua, an elite biomass production diatom.</title>
        <authorList>
            <person name="Oliver A."/>
            <person name="Podell S."/>
            <person name="Pinowska A."/>
            <person name="Traller J.C."/>
            <person name="Smith S.R."/>
            <person name="McClure R."/>
            <person name="Beliaev A."/>
            <person name="Bohutskyi P."/>
            <person name="Hill E.A."/>
            <person name="Rabines A."/>
            <person name="Zheng H."/>
            <person name="Allen L.Z."/>
            <person name="Kuo A."/>
            <person name="Grigoriev I.V."/>
            <person name="Allen A.E."/>
            <person name="Hazlebeck D."/>
            <person name="Allen E.E."/>
        </authorList>
    </citation>
    <scope>NUCLEOTIDE SEQUENCE</scope>
    <source>
        <strain evidence="1">Hildebrandi</strain>
    </source>
</reference>
<protein>
    <submittedName>
        <fullName evidence="1">Expressed tetratricopeptide repeat protein</fullName>
    </submittedName>
</protein>
<dbReference type="AlphaFoldDB" id="A0A9K3LS92"/>
<keyword evidence="2" id="KW-1185">Reference proteome</keyword>
<proteinExistence type="predicted"/>
<name>A0A9K3LS92_9STRA</name>
<gene>
    <name evidence="1" type="ORF">IV203_030284</name>
</gene>